<feature type="compositionally biased region" description="Acidic residues" evidence="1">
    <location>
        <begin position="666"/>
        <end position="681"/>
    </location>
</feature>
<feature type="compositionally biased region" description="Low complexity" evidence="1">
    <location>
        <begin position="755"/>
        <end position="776"/>
    </location>
</feature>
<evidence type="ECO:0000313" key="3">
    <source>
        <dbReference type="EMBL" id="KAF2674364.1"/>
    </source>
</evidence>
<feature type="compositionally biased region" description="Polar residues" evidence="1">
    <location>
        <begin position="311"/>
        <end position="342"/>
    </location>
</feature>
<feature type="region of interest" description="Disordered" evidence="1">
    <location>
        <begin position="164"/>
        <end position="235"/>
    </location>
</feature>
<proteinExistence type="predicted"/>
<feature type="compositionally biased region" description="Polar residues" evidence="1">
    <location>
        <begin position="450"/>
        <end position="486"/>
    </location>
</feature>
<gene>
    <name evidence="3" type="ORF">BT63DRAFT_449358</name>
</gene>
<protein>
    <submittedName>
        <fullName evidence="3">Uncharacterized protein</fullName>
    </submittedName>
</protein>
<evidence type="ECO:0000256" key="2">
    <source>
        <dbReference type="SAM" id="Phobius"/>
    </source>
</evidence>
<feature type="transmembrane region" description="Helical" evidence="2">
    <location>
        <begin position="126"/>
        <end position="146"/>
    </location>
</feature>
<name>A0A6A6UTV1_9PEZI</name>
<feature type="compositionally biased region" description="Polar residues" evidence="1">
    <location>
        <begin position="176"/>
        <end position="186"/>
    </location>
</feature>
<keyword evidence="2" id="KW-1133">Transmembrane helix</keyword>
<dbReference type="EMBL" id="MU004230">
    <property type="protein sequence ID" value="KAF2674364.1"/>
    <property type="molecule type" value="Genomic_DNA"/>
</dbReference>
<feature type="compositionally biased region" description="Basic and acidic residues" evidence="1">
    <location>
        <begin position="372"/>
        <end position="382"/>
    </location>
</feature>
<sequence length="864" mass="96049">MSGPFTNHKETFGRIVESANSALKNAHSAVKTYGEPVLDGARSTYSDTSSVVQKFCDKTRNPCVDEAAWNTWVSERLQNAKDGPYWTGQDHVSTGIGMVTEDYHRKEVMDALRYFMSRCKCNITDAPWYVTLTLLLAILALYWQMVKMNAASRRRQKFAQRVLDHPSFEQSKRNSRSPQSVENSQRAIEYDNQDDDDESEDESEVNTRPSSGRRSSTPRSPRYSRSPSPALPTGWHFDPINTLALAPARFAWNGVTGLVRRFTPSPPAQNNTGLLTPPDSPERRYNTRSKSRQSQSKSSSPNALPSIEVGSPQSGGKKSQPTSSYRKPTYRSVSTESGTTEDVQPAKKGEFKFGGYRDTNPKDSSSSSSSSDSHEETNDRRKSTFSGYQDPRAHDSTDDESGEGKYRNPYDRSISTREVKEGNSRVTQEVFAVETPSYNVSKGRDYRVPSASSITSEEVKTTRSGTEYQQPSASSTSSGKTWTPRTGRTYRVPSGSPISSDAFLAPEPGRTYRVPSGSPISSDDFLAPEPGRTYRVPSESPISSDDFLAGPPGRTYCVPSGSPISSDDFLAPPVKRTYRVPSGSPISSDDFLAPRVGRTYRVPSGSDTSSSDSQNRDSSPGQRSTQSQRSSSEPHSSSITSKPISQDSSAAAYDRNRNSQTFSNIDTDENDDSNVTNEEEELKDKTLDDETEDEFFSNYPPATPSPRRHNYNHIPGFQKAYEALTGKKDYDESDTEDSDDSDSSLSSPRGNQYNTPSPRRSTPQTSPPSRTSPAPRYGANSATFAFSMFRSYWEALWPKSRPAPPYRGFVRMEPCDRIHTLGHPHGDVQNNAHIRALADAEKERAQWINQRKERISKRKAKYGR</sequence>
<feature type="region of interest" description="Disordered" evidence="1">
    <location>
        <begin position="263"/>
        <end position="779"/>
    </location>
</feature>
<feature type="compositionally biased region" description="Low complexity" evidence="1">
    <location>
        <begin position="208"/>
        <end position="228"/>
    </location>
</feature>
<accession>A0A6A6UTV1</accession>
<organism evidence="3 4">
    <name type="scientific">Microthyrium microscopicum</name>
    <dbReference type="NCBI Taxonomy" id="703497"/>
    <lineage>
        <taxon>Eukaryota</taxon>
        <taxon>Fungi</taxon>
        <taxon>Dikarya</taxon>
        <taxon>Ascomycota</taxon>
        <taxon>Pezizomycotina</taxon>
        <taxon>Dothideomycetes</taxon>
        <taxon>Dothideomycetes incertae sedis</taxon>
        <taxon>Microthyriales</taxon>
        <taxon>Microthyriaceae</taxon>
        <taxon>Microthyrium</taxon>
    </lineage>
</organism>
<evidence type="ECO:0000256" key="1">
    <source>
        <dbReference type="SAM" id="MobiDB-lite"/>
    </source>
</evidence>
<feature type="compositionally biased region" description="Low complexity" evidence="1">
    <location>
        <begin position="604"/>
        <end position="641"/>
    </location>
</feature>
<evidence type="ECO:0000313" key="4">
    <source>
        <dbReference type="Proteomes" id="UP000799302"/>
    </source>
</evidence>
<feature type="compositionally biased region" description="Basic and acidic residues" evidence="1">
    <location>
        <begin position="391"/>
        <end position="423"/>
    </location>
</feature>
<keyword evidence="4" id="KW-1185">Reference proteome</keyword>
<feature type="compositionally biased region" description="Acidic residues" evidence="1">
    <location>
        <begin position="731"/>
        <end position="742"/>
    </location>
</feature>
<keyword evidence="2" id="KW-0472">Membrane</keyword>
<reference evidence="3" key="1">
    <citation type="journal article" date="2020" name="Stud. Mycol.">
        <title>101 Dothideomycetes genomes: a test case for predicting lifestyles and emergence of pathogens.</title>
        <authorList>
            <person name="Haridas S."/>
            <person name="Albert R."/>
            <person name="Binder M."/>
            <person name="Bloem J."/>
            <person name="Labutti K."/>
            <person name="Salamov A."/>
            <person name="Andreopoulos B."/>
            <person name="Baker S."/>
            <person name="Barry K."/>
            <person name="Bills G."/>
            <person name="Bluhm B."/>
            <person name="Cannon C."/>
            <person name="Castanera R."/>
            <person name="Culley D."/>
            <person name="Daum C."/>
            <person name="Ezra D."/>
            <person name="Gonzalez J."/>
            <person name="Henrissat B."/>
            <person name="Kuo A."/>
            <person name="Liang C."/>
            <person name="Lipzen A."/>
            <person name="Lutzoni F."/>
            <person name="Magnuson J."/>
            <person name="Mondo S."/>
            <person name="Nolan M."/>
            <person name="Ohm R."/>
            <person name="Pangilinan J."/>
            <person name="Park H.-J."/>
            <person name="Ramirez L."/>
            <person name="Alfaro M."/>
            <person name="Sun H."/>
            <person name="Tritt A."/>
            <person name="Yoshinaga Y."/>
            <person name="Zwiers L.-H."/>
            <person name="Turgeon B."/>
            <person name="Goodwin S."/>
            <person name="Spatafora J."/>
            <person name="Crous P."/>
            <person name="Grigoriev I."/>
        </authorList>
    </citation>
    <scope>NUCLEOTIDE SEQUENCE</scope>
    <source>
        <strain evidence="3">CBS 115976</strain>
    </source>
</reference>
<keyword evidence="2" id="KW-0812">Transmembrane</keyword>
<dbReference type="AlphaFoldDB" id="A0A6A6UTV1"/>
<feature type="compositionally biased region" description="Acidic residues" evidence="1">
    <location>
        <begin position="191"/>
        <end position="204"/>
    </location>
</feature>
<dbReference type="Proteomes" id="UP000799302">
    <property type="component" value="Unassembled WGS sequence"/>
</dbReference>